<keyword evidence="1" id="KW-1133">Transmembrane helix</keyword>
<proteinExistence type="predicted"/>
<protein>
    <recommendedName>
        <fullName evidence="4">Group-specific protein</fullName>
    </recommendedName>
</protein>
<name>B7HJH7_BACC4</name>
<dbReference type="Proteomes" id="UP000007096">
    <property type="component" value="Chromosome"/>
</dbReference>
<organism evidence="2 3">
    <name type="scientific">Bacillus cereus (strain B4264)</name>
    <dbReference type="NCBI Taxonomy" id="405532"/>
    <lineage>
        <taxon>Bacteria</taxon>
        <taxon>Bacillati</taxon>
        <taxon>Bacillota</taxon>
        <taxon>Bacilli</taxon>
        <taxon>Bacillales</taxon>
        <taxon>Bacillaceae</taxon>
        <taxon>Bacillus</taxon>
        <taxon>Bacillus cereus group</taxon>
    </lineage>
</organism>
<dbReference type="HOGENOM" id="CLU_3285288_0_0_9"/>
<keyword evidence="1" id="KW-0812">Transmembrane</keyword>
<evidence type="ECO:0000313" key="3">
    <source>
        <dbReference type="Proteomes" id="UP000007096"/>
    </source>
</evidence>
<evidence type="ECO:0008006" key="4">
    <source>
        <dbReference type="Google" id="ProtNLM"/>
    </source>
</evidence>
<dbReference type="AlphaFoldDB" id="B7HJH7"/>
<keyword evidence="1" id="KW-0472">Membrane</keyword>
<dbReference type="EMBL" id="CP001176">
    <property type="protein sequence ID" value="ACK58702.1"/>
    <property type="molecule type" value="Genomic_DNA"/>
</dbReference>
<evidence type="ECO:0000313" key="2">
    <source>
        <dbReference type="EMBL" id="ACK58702.1"/>
    </source>
</evidence>
<sequence>MTSIHGILLNPFFLIAGAYIGTYTLYLLLSHIIMKIKNGA</sequence>
<accession>B7HJH7</accession>
<evidence type="ECO:0000256" key="1">
    <source>
        <dbReference type="SAM" id="Phobius"/>
    </source>
</evidence>
<reference evidence="2 3" key="1">
    <citation type="submission" date="2008-10" db="EMBL/GenBank/DDBJ databases">
        <title>Genome sequence of Bacillus cereus B4264.</title>
        <authorList>
            <person name="Dodson R.J."/>
            <person name="Durkin A.S."/>
            <person name="Rosovitz M.J."/>
            <person name="Rasko D.A."/>
            <person name="Hoffmaster A."/>
            <person name="Ravel J."/>
            <person name="Sutton G."/>
        </authorList>
    </citation>
    <scope>NUCLEOTIDE SEQUENCE [LARGE SCALE GENOMIC DNA]</scope>
    <source>
        <strain evidence="2 3">B4264</strain>
    </source>
</reference>
<gene>
    <name evidence="2" type="ordered locus">BCB4264_A2056</name>
</gene>
<feature type="transmembrane region" description="Helical" evidence="1">
    <location>
        <begin position="12"/>
        <end position="34"/>
    </location>
</feature>
<dbReference type="KEGG" id="bcb:BCB4264_A2056"/>